<feature type="region of interest" description="Disordered" evidence="6">
    <location>
        <begin position="48"/>
        <end position="70"/>
    </location>
</feature>
<dbReference type="PROSITE" id="PS51352">
    <property type="entry name" value="THIOREDOXIN_2"/>
    <property type="match status" value="1"/>
</dbReference>
<keyword evidence="7" id="KW-0472">Membrane</keyword>
<proteinExistence type="inferred from homology"/>
<keyword evidence="7" id="KW-0812">Transmembrane</keyword>
<evidence type="ECO:0000256" key="5">
    <source>
        <dbReference type="ARBA" id="ARBA00023284"/>
    </source>
</evidence>
<keyword evidence="10" id="KW-1185">Reference proteome</keyword>
<dbReference type="InterPro" id="IPR012336">
    <property type="entry name" value="Thioredoxin-like_fold"/>
</dbReference>
<dbReference type="SUPFAM" id="SSF52833">
    <property type="entry name" value="Thioredoxin-like"/>
    <property type="match status" value="1"/>
</dbReference>
<dbReference type="EMBL" id="JACIFD010000001">
    <property type="protein sequence ID" value="MBB4070826.1"/>
    <property type="molecule type" value="Genomic_DNA"/>
</dbReference>
<name>A0A840DNP8_9MICO</name>
<keyword evidence="9" id="KW-0413">Isomerase</keyword>
<dbReference type="AlphaFoldDB" id="A0A840DNP8"/>
<sequence length="263" mass="28300">MKTAEQTKRKFIKIIYVLVAVIVALGAVLAFMLGQRAGASKSDSEAVATAQHSAEASSDAATSDSKTAAEKQAAQQVAGAQSLDDVLANHPESMTIGKADAPLVMREWIDMGCPYCAKFTRETLPTLHKEYIATGKMRIEVRVVSFFDEGSRRGAVAAHAAAEQGKFKEFVEAVFDKAPTNGHPELSEQELVAFAKTAGVPDIQKFQERLADPQLQQKVVEETALAQQLGVNSVPFFAIGQTPITGAQPLETFRTFIAENSSN</sequence>
<comment type="similarity">
    <text evidence="1">Belongs to the thioredoxin family. DsbA subfamily.</text>
</comment>
<dbReference type="PANTHER" id="PTHR13887:SF14">
    <property type="entry name" value="DISULFIDE BOND FORMATION PROTEIN D"/>
    <property type="match status" value="1"/>
</dbReference>
<keyword evidence="7" id="KW-1133">Transmembrane helix</keyword>
<evidence type="ECO:0000256" key="6">
    <source>
        <dbReference type="SAM" id="MobiDB-lite"/>
    </source>
</evidence>
<dbReference type="GO" id="GO:0016853">
    <property type="term" value="F:isomerase activity"/>
    <property type="evidence" value="ECO:0007669"/>
    <property type="project" value="UniProtKB-KW"/>
</dbReference>
<keyword evidence="3" id="KW-0560">Oxidoreductase</keyword>
<evidence type="ECO:0000256" key="7">
    <source>
        <dbReference type="SAM" id="Phobius"/>
    </source>
</evidence>
<evidence type="ECO:0000313" key="10">
    <source>
        <dbReference type="Proteomes" id="UP000571183"/>
    </source>
</evidence>
<organism evidence="9 10">
    <name type="scientific">Canibacter oris</name>
    <dbReference type="NCBI Taxonomy" id="1365628"/>
    <lineage>
        <taxon>Bacteria</taxon>
        <taxon>Bacillati</taxon>
        <taxon>Actinomycetota</taxon>
        <taxon>Actinomycetes</taxon>
        <taxon>Micrococcales</taxon>
        <taxon>Microbacteriaceae</taxon>
        <taxon>Canibacter</taxon>
    </lineage>
</organism>
<accession>A0A840DNP8</accession>
<keyword evidence="2" id="KW-0732">Signal</keyword>
<evidence type="ECO:0000313" key="9">
    <source>
        <dbReference type="EMBL" id="MBB4070826.1"/>
    </source>
</evidence>
<evidence type="ECO:0000256" key="3">
    <source>
        <dbReference type="ARBA" id="ARBA00023002"/>
    </source>
</evidence>
<evidence type="ECO:0000256" key="2">
    <source>
        <dbReference type="ARBA" id="ARBA00022729"/>
    </source>
</evidence>
<dbReference type="RefSeq" id="WP_124824003.1">
    <property type="nucleotide sequence ID" value="NZ_JACIFD010000001.1"/>
</dbReference>
<evidence type="ECO:0000256" key="1">
    <source>
        <dbReference type="ARBA" id="ARBA00005791"/>
    </source>
</evidence>
<feature type="compositionally biased region" description="Low complexity" evidence="6">
    <location>
        <begin position="53"/>
        <end position="66"/>
    </location>
</feature>
<dbReference type="InterPro" id="IPR036249">
    <property type="entry name" value="Thioredoxin-like_sf"/>
</dbReference>
<dbReference type="Pfam" id="PF13462">
    <property type="entry name" value="Thioredoxin_4"/>
    <property type="match status" value="1"/>
</dbReference>
<keyword evidence="5" id="KW-0676">Redox-active center</keyword>
<dbReference type="Gene3D" id="3.40.30.10">
    <property type="entry name" value="Glutaredoxin"/>
    <property type="match status" value="1"/>
</dbReference>
<feature type="domain" description="Thioredoxin" evidence="8">
    <location>
        <begin position="55"/>
        <end position="216"/>
    </location>
</feature>
<dbReference type="Proteomes" id="UP000571183">
    <property type="component" value="Unassembled WGS sequence"/>
</dbReference>
<comment type="caution">
    <text evidence="9">The sequence shown here is derived from an EMBL/GenBank/DDBJ whole genome shotgun (WGS) entry which is preliminary data.</text>
</comment>
<protein>
    <submittedName>
        <fullName evidence="9">Protein-disulfide isomerase</fullName>
    </submittedName>
</protein>
<gene>
    <name evidence="9" type="ORF">F5897_000102</name>
</gene>
<evidence type="ECO:0000256" key="4">
    <source>
        <dbReference type="ARBA" id="ARBA00023157"/>
    </source>
</evidence>
<dbReference type="GO" id="GO:0016491">
    <property type="term" value="F:oxidoreductase activity"/>
    <property type="evidence" value="ECO:0007669"/>
    <property type="project" value="UniProtKB-KW"/>
</dbReference>
<feature type="transmembrane region" description="Helical" evidence="7">
    <location>
        <begin position="12"/>
        <end position="34"/>
    </location>
</feature>
<dbReference type="InterPro" id="IPR013766">
    <property type="entry name" value="Thioredoxin_domain"/>
</dbReference>
<evidence type="ECO:0000259" key="8">
    <source>
        <dbReference type="PROSITE" id="PS51352"/>
    </source>
</evidence>
<reference evidence="9" key="1">
    <citation type="submission" date="2020-08" db="EMBL/GenBank/DDBJ databases">
        <title>Sequencing the genomes of 1000 actinobacteria strains.</title>
        <authorList>
            <person name="Klenk H.-P."/>
        </authorList>
    </citation>
    <scope>NUCLEOTIDE SEQUENCE [LARGE SCALE GENOMIC DNA]</scope>
    <source>
        <strain evidence="9">DSM 27064</strain>
    </source>
</reference>
<keyword evidence="4" id="KW-1015">Disulfide bond</keyword>
<dbReference type="PANTHER" id="PTHR13887">
    <property type="entry name" value="GLUTATHIONE S-TRANSFERASE KAPPA"/>
    <property type="match status" value="1"/>
</dbReference>